<dbReference type="AlphaFoldDB" id="A0AAV2RIH9"/>
<evidence type="ECO:0000313" key="3">
    <source>
        <dbReference type="Proteomes" id="UP001497623"/>
    </source>
</evidence>
<comment type="caution">
    <text evidence="2">The sequence shown here is derived from an EMBL/GenBank/DDBJ whole genome shotgun (WGS) entry which is preliminary data.</text>
</comment>
<feature type="region of interest" description="Disordered" evidence="1">
    <location>
        <begin position="1"/>
        <end position="96"/>
    </location>
</feature>
<evidence type="ECO:0000313" key="2">
    <source>
        <dbReference type="EMBL" id="CAL4126770.1"/>
    </source>
</evidence>
<keyword evidence="3" id="KW-1185">Reference proteome</keyword>
<evidence type="ECO:0000256" key="1">
    <source>
        <dbReference type="SAM" id="MobiDB-lite"/>
    </source>
</evidence>
<protein>
    <submittedName>
        <fullName evidence="2">Uncharacterized protein</fullName>
    </submittedName>
</protein>
<feature type="region of interest" description="Disordered" evidence="1">
    <location>
        <begin position="352"/>
        <end position="380"/>
    </location>
</feature>
<accession>A0AAV2RIH9</accession>
<feature type="region of interest" description="Disordered" evidence="1">
    <location>
        <begin position="446"/>
        <end position="482"/>
    </location>
</feature>
<name>A0AAV2RIH9_MEGNR</name>
<sequence>MRRTRWDVKGDQEEAKEESHHWDGHRDPRLEWNMRENDSTHPPGTTPPPHHRRSATPSPLDYRSESRRRAHHDTRDDMGHGASHGPPSLLGHPPYPHNLTLMSGPLLFGGTSRGHHVTSAFSPQHPGYYQGTGGVGQLSFDLKWYAEHKQSMDAYLGGPSGWQQLDDRHRNQSIPQWSFGTRVMKNYPRWQQASNDTPHHSRDNLSGQDSRQSINDHSNSDRLHGPNTQRNQETHHGADNNNHDLSWSRWKNIQRHGSVGHNRANTTGRISANRTPLGAVQRYGFGNDPRRRPVSAYRLDNRNREGSVDGRRHHSADLRDAITPVSDLHIWDQWRGQVASEVKARQSETRVRGSRGGRRINKQKTNNGKVLPNSGKGKQFNDPSLATSNAAFKQAKLKWLAKNNSLVNKKGKQPKSVEALTPAESAKKKALTLAANKLKMNLMAAKKKNGKCESSNTGPIEENRQSVTNDDEDAQDLSLPRRKGHSDLEFDIHDINFSSDEWAQMGRGRGGVIPSSPRPLSRKNVPGTSQRKDCSNRGNGEEQEDSGTYSDTDAGTSSHWSPIVPNLPSVSNTIRRRHMSESSGVIDLRKKPTNIKPTIRPGAGRIRSCSMSQVEGTKDDHDLEGVSGKSTRGKLNSMPKWRRRMLKHLLIMDKRSLQ</sequence>
<dbReference type="EMBL" id="CAXKWB010024846">
    <property type="protein sequence ID" value="CAL4126770.1"/>
    <property type="molecule type" value="Genomic_DNA"/>
</dbReference>
<feature type="region of interest" description="Disordered" evidence="1">
    <location>
        <begin position="506"/>
        <end position="635"/>
    </location>
</feature>
<feature type="compositionally biased region" description="Basic and acidic residues" evidence="1">
    <location>
        <begin position="62"/>
        <end position="79"/>
    </location>
</feature>
<organism evidence="2 3">
    <name type="scientific">Meganyctiphanes norvegica</name>
    <name type="common">Northern krill</name>
    <name type="synonym">Thysanopoda norvegica</name>
    <dbReference type="NCBI Taxonomy" id="48144"/>
    <lineage>
        <taxon>Eukaryota</taxon>
        <taxon>Metazoa</taxon>
        <taxon>Ecdysozoa</taxon>
        <taxon>Arthropoda</taxon>
        <taxon>Crustacea</taxon>
        <taxon>Multicrustacea</taxon>
        <taxon>Malacostraca</taxon>
        <taxon>Eumalacostraca</taxon>
        <taxon>Eucarida</taxon>
        <taxon>Euphausiacea</taxon>
        <taxon>Euphausiidae</taxon>
        <taxon>Meganyctiphanes</taxon>
    </lineage>
</organism>
<feature type="non-terminal residue" evidence="2">
    <location>
        <position position="658"/>
    </location>
</feature>
<reference evidence="2 3" key="1">
    <citation type="submission" date="2024-05" db="EMBL/GenBank/DDBJ databases">
        <authorList>
            <person name="Wallberg A."/>
        </authorList>
    </citation>
    <scope>NUCLEOTIDE SEQUENCE [LARGE SCALE GENOMIC DNA]</scope>
</reference>
<feature type="compositionally biased region" description="Basic and acidic residues" evidence="1">
    <location>
        <begin position="1"/>
        <end position="39"/>
    </location>
</feature>
<feature type="region of interest" description="Disordered" evidence="1">
    <location>
        <begin position="191"/>
        <end position="245"/>
    </location>
</feature>
<gene>
    <name evidence="2" type="ORF">MNOR_LOCUS25704</name>
</gene>
<dbReference type="Proteomes" id="UP001497623">
    <property type="component" value="Unassembled WGS sequence"/>
</dbReference>
<feature type="compositionally biased region" description="Basic residues" evidence="1">
    <location>
        <begin position="352"/>
        <end position="362"/>
    </location>
</feature>
<feature type="compositionally biased region" description="Basic and acidic residues" evidence="1">
    <location>
        <begin position="232"/>
        <end position="242"/>
    </location>
</feature>
<feature type="compositionally biased region" description="Polar residues" evidence="1">
    <location>
        <begin position="546"/>
        <end position="560"/>
    </location>
</feature>
<feature type="compositionally biased region" description="Polar residues" evidence="1">
    <location>
        <begin position="204"/>
        <end position="217"/>
    </location>
</feature>
<proteinExistence type="predicted"/>